<dbReference type="Proteomes" id="UP001597417">
    <property type="component" value="Unassembled WGS sequence"/>
</dbReference>
<dbReference type="EMBL" id="JBHUKR010000002">
    <property type="protein sequence ID" value="MFD2414897.1"/>
    <property type="molecule type" value="Genomic_DNA"/>
</dbReference>
<dbReference type="InterPro" id="IPR051783">
    <property type="entry name" value="NAD(P)-dependent_oxidoreduct"/>
</dbReference>
<dbReference type="RefSeq" id="WP_378260185.1">
    <property type="nucleotide sequence ID" value="NZ_JBHUKR010000002.1"/>
</dbReference>
<dbReference type="Pfam" id="PF01370">
    <property type="entry name" value="Epimerase"/>
    <property type="match status" value="1"/>
</dbReference>
<dbReference type="PANTHER" id="PTHR48079:SF3">
    <property type="entry name" value="NAD-DEPENDENT EPIMERASE_DEHYDRATASE DOMAIN-CONTAINING PROTEIN"/>
    <property type="match status" value="1"/>
</dbReference>
<name>A0ABW5FKX4_9PSEU</name>
<dbReference type="SUPFAM" id="SSF51735">
    <property type="entry name" value="NAD(P)-binding Rossmann-fold domains"/>
    <property type="match status" value="1"/>
</dbReference>
<dbReference type="InterPro" id="IPR001509">
    <property type="entry name" value="Epimerase_deHydtase"/>
</dbReference>
<proteinExistence type="predicted"/>
<feature type="domain" description="NAD-dependent epimerase/dehydratase" evidence="1">
    <location>
        <begin position="32"/>
        <end position="260"/>
    </location>
</feature>
<gene>
    <name evidence="2" type="ORF">ACFSXZ_00980</name>
</gene>
<keyword evidence="3" id="KW-1185">Reference proteome</keyword>
<sequence>MSDHKRALTVDHCGESKIRNSRRESFMNAKRVLVTGASGLIGGAVARAFHRAGWTTYALIRKESQAPALAQAEIIPLLGDPGKPESVQNLGAASFDVIVSNTEDLGQPVEHLRQVRQTLDYLTAKSLDDGTKTLVIFTSGSKDYGDMPHGEPVTAPHSESSPINPHPFAAPRSNFAQSLLAKKSPTFDAVVVRPALVYGRSSGLYGLFFAHAEKSSDKLVFKADEESMLHSVHVDDCAAAYVALATVAMTSDISGQAFNVANAEYETAAQVARALADSYGLEVQFEKPATEITGFDAHLLANTSQWVDSTKLRELTGWAEQMQPFTANIDQYRMAYEANRKL</sequence>
<evidence type="ECO:0000313" key="3">
    <source>
        <dbReference type="Proteomes" id="UP001597417"/>
    </source>
</evidence>
<dbReference type="Gene3D" id="3.40.50.720">
    <property type="entry name" value="NAD(P)-binding Rossmann-like Domain"/>
    <property type="match status" value="1"/>
</dbReference>
<accession>A0ABW5FKX4</accession>
<reference evidence="3" key="1">
    <citation type="journal article" date="2019" name="Int. J. Syst. Evol. Microbiol.">
        <title>The Global Catalogue of Microorganisms (GCM) 10K type strain sequencing project: providing services to taxonomists for standard genome sequencing and annotation.</title>
        <authorList>
            <consortium name="The Broad Institute Genomics Platform"/>
            <consortium name="The Broad Institute Genome Sequencing Center for Infectious Disease"/>
            <person name="Wu L."/>
            <person name="Ma J."/>
        </authorList>
    </citation>
    <scope>NUCLEOTIDE SEQUENCE [LARGE SCALE GENOMIC DNA]</scope>
    <source>
        <strain evidence="3">CGMCC 4.7645</strain>
    </source>
</reference>
<dbReference type="PANTHER" id="PTHR48079">
    <property type="entry name" value="PROTEIN YEEZ"/>
    <property type="match status" value="1"/>
</dbReference>
<evidence type="ECO:0000313" key="2">
    <source>
        <dbReference type="EMBL" id="MFD2414897.1"/>
    </source>
</evidence>
<comment type="caution">
    <text evidence="2">The sequence shown here is derived from an EMBL/GenBank/DDBJ whole genome shotgun (WGS) entry which is preliminary data.</text>
</comment>
<organism evidence="2 3">
    <name type="scientific">Amycolatopsis pigmentata</name>
    <dbReference type="NCBI Taxonomy" id="450801"/>
    <lineage>
        <taxon>Bacteria</taxon>
        <taxon>Bacillati</taxon>
        <taxon>Actinomycetota</taxon>
        <taxon>Actinomycetes</taxon>
        <taxon>Pseudonocardiales</taxon>
        <taxon>Pseudonocardiaceae</taxon>
        <taxon>Amycolatopsis</taxon>
    </lineage>
</organism>
<evidence type="ECO:0000259" key="1">
    <source>
        <dbReference type="Pfam" id="PF01370"/>
    </source>
</evidence>
<protein>
    <submittedName>
        <fullName evidence="2">NAD-dependent epimerase/dehydratase family protein</fullName>
    </submittedName>
</protein>
<dbReference type="InterPro" id="IPR036291">
    <property type="entry name" value="NAD(P)-bd_dom_sf"/>
</dbReference>